<evidence type="ECO:0000259" key="2">
    <source>
        <dbReference type="Pfam" id="PF07885"/>
    </source>
</evidence>
<evidence type="ECO:0000313" key="4">
    <source>
        <dbReference type="Proteomes" id="UP000199663"/>
    </source>
</evidence>
<reference evidence="3 4" key="1">
    <citation type="submission" date="2016-10" db="EMBL/GenBank/DDBJ databases">
        <authorList>
            <person name="Varghese N."/>
            <person name="Submissions S."/>
        </authorList>
    </citation>
    <scope>NUCLEOTIDE SEQUENCE [LARGE SCALE GENOMIC DNA]</scope>
    <source>
        <strain evidence="3 4">DSM 17997</strain>
    </source>
</reference>
<proteinExistence type="predicted"/>
<keyword evidence="4" id="KW-1185">Reference proteome</keyword>
<feature type="transmembrane region" description="Helical" evidence="1">
    <location>
        <begin position="197"/>
        <end position="217"/>
    </location>
</feature>
<feature type="transmembrane region" description="Helical" evidence="1">
    <location>
        <begin position="128"/>
        <end position="151"/>
    </location>
</feature>
<keyword evidence="1" id="KW-1133">Transmembrane helix</keyword>
<feature type="transmembrane region" description="Helical" evidence="1">
    <location>
        <begin position="12"/>
        <end position="36"/>
    </location>
</feature>
<gene>
    <name evidence="3" type="ORF">SAMN05444412_10916</name>
</gene>
<dbReference type="SUPFAM" id="SSF81324">
    <property type="entry name" value="Voltage-gated potassium channels"/>
    <property type="match status" value="1"/>
</dbReference>
<accession>A0A1H3RPD6</accession>
<evidence type="ECO:0000256" key="1">
    <source>
        <dbReference type="SAM" id="Phobius"/>
    </source>
</evidence>
<evidence type="ECO:0000313" key="3">
    <source>
        <dbReference type="EMBL" id="SDZ27537.1"/>
    </source>
</evidence>
<dbReference type="Proteomes" id="UP000199663">
    <property type="component" value="Unassembled WGS sequence"/>
</dbReference>
<feature type="transmembrane region" description="Helical" evidence="1">
    <location>
        <begin position="66"/>
        <end position="86"/>
    </location>
</feature>
<dbReference type="Pfam" id="PF07885">
    <property type="entry name" value="Ion_trans_2"/>
    <property type="match status" value="1"/>
</dbReference>
<dbReference type="RefSeq" id="WP_019598492.1">
    <property type="nucleotide sequence ID" value="NZ_FNQC01000009.1"/>
</dbReference>
<name>A0A1H3RPD6_9BACT</name>
<feature type="transmembrane region" description="Helical" evidence="1">
    <location>
        <begin position="42"/>
        <end position="59"/>
    </location>
</feature>
<comment type="caution">
    <text evidence="3">The sequence shown here is derived from an EMBL/GenBank/DDBJ whole genome shotgun (WGS) entry which is preliminary data.</text>
</comment>
<sequence length="224" mass="25106">MKIYLKNVKEFWVSDTSFVTLLIMLLFTVFVLPVMIDTESESTLFLNIMFVSLFFAGIFSSKEPAMIVITSTLFLAHVILKLIRFSDTPFEYYMVEKVVGLLNLMVFIFINFKLLFRNDEINTYRIIGAVNVYLLLALFGAFVLEIIHIQTGASIIGDVKLVGGDQDFSDYIYYSLVCITTVGFGDIFPANVASKMLSVFLSATGILYPAVVIAKLVSSGSRKD</sequence>
<feature type="transmembrane region" description="Helical" evidence="1">
    <location>
        <begin position="171"/>
        <end position="190"/>
    </location>
</feature>
<keyword evidence="1" id="KW-0812">Transmembrane</keyword>
<keyword evidence="1" id="KW-0472">Membrane</keyword>
<dbReference type="EMBL" id="FNQC01000009">
    <property type="protein sequence ID" value="SDZ27537.1"/>
    <property type="molecule type" value="Genomic_DNA"/>
</dbReference>
<dbReference type="Gene3D" id="1.10.287.70">
    <property type="match status" value="1"/>
</dbReference>
<organism evidence="3 4">
    <name type="scientific">Rhodonellum ikkaensis</name>
    <dbReference type="NCBI Taxonomy" id="336829"/>
    <lineage>
        <taxon>Bacteria</taxon>
        <taxon>Pseudomonadati</taxon>
        <taxon>Bacteroidota</taxon>
        <taxon>Cytophagia</taxon>
        <taxon>Cytophagales</taxon>
        <taxon>Cytophagaceae</taxon>
        <taxon>Rhodonellum</taxon>
    </lineage>
</organism>
<dbReference type="InterPro" id="IPR013099">
    <property type="entry name" value="K_chnl_dom"/>
</dbReference>
<feature type="transmembrane region" description="Helical" evidence="1">
    <location>
        <begin position="98"/>
        <end position="116"/>
    </location>
</feature>
<feature type="domain" description="Potassium channel" evidence="2">
    <location>
        <begin position="163"/>
        <end position="217"/>
    </location>
</feature>
<protein>
    <submittedName>
        <fullName evidence="3">Ion channel</fullName>
    </submittedName>
</protein>